<protein>
    <recommendedName>
        <fullName evidence="2">Protein kinase domain-containing protein</fullName>
    </recommendedName>
</protein>
<dbReference type="PROSITE" id="PS50011">
    <property type="entry name" value="PROTEIN_KINASE_DOM"/>
    <property type="match status" value="1"/>
</dbReference>
<feature type="domain" description="Protein kinase" evidence="2">
    <location>
        <begin position="227"/>
        <end position="478"/>
    </location>
</feature>
<dbReference type="Gene3D" id="1.10.510.10">
    <property type="entry name" value="Transferase(Phosphotransferase) domain 1"/>
    <property type="match status" value="1"/>
</dbReference>
<dbReference type="STRING" id="742152.A0A2H3J8A0"/>
<dbReference type="Proteomes" id="UP000218811">
    <property type="component" value="Unassembled WGS sequence"/>
</dbReference>
<dbReference type="GO" id="GO:0004672">
    <property type="term" value="F:protein kinase activity"/>
    <property type="evidence" value="ECO:0007669"/>
    <property type="project" value="InterPro"/>
</dbReference>
<name>A0A2H3J8A0_WOLCO</name>
<evidence type="ECO:0000259" key="2">
    <source>
        <dbReference type="PROSITE" id="PS50011"/>
    </source>
</evidence>
<feature type="region of interest" description="Disordered" evidence="1">
    <location>
        <begin position="71"/>
        <end position="91"/>
    </location>
</feature>
<reference evidence="3 4" key="1">
    <citation type="journal article" date="2012" name="Science">
        <title>The Paleozoic origin of enzymatic lignin decomposition reconstructed from 31 fungal genomes.</title>
        <authorList>
            <person name="Floudas D."/>
            <person name="Binder M."/>
            <person name="Riley R."/>
            <person name="Barry K."/>
            <person name="Blanchette R.A."/>
            <person name="Henrissat B."/>
            <person name="Martinez A.T."/>
            <person name="Otillar R."/>
            <person name="Spatafora J.W."/>
            <person name="Yadav J.S."/>
            <person name="Aerts A."/>
            <person name="Benoit I."/>
            <person name="Boyd A."/>
            <person name="Carlson A."/>
            <person name="Copeland A."/>
            <person name="Coutinho P.M."/>
            <person name="de Vries R.P."/>
            <person name="Ferreira P."/>
            <person name="Findley K."/>
            <person name="Foster B."/>
            <person name="Gaskell J."/>
            <person name="Glotzer D."/>
            <person name="Gorecki P."/>
            <person name="Heitman J."/>
            <person name="Hesse C."/>
            <person name="Hori C."/>
            <person name="Igarashi K."/>
            <person name="Jurgens J.A."/>
            <person name="Kallen N."/>
            <person name="Kersten P."/>
            <person name="Kohler A."/>
            <person name="Kuees U."/>
            <person name="Kumar T.K.A."/>
            <person name="Kuo A."/>
            <person name="LaButti K."/>
            <person name="Larrondo L.F."/>
            <person name="Lindquist E."/>
            <person name="Ling A."/>
            <person name="Lombard V."/>
            <person name="Lucas S."/>
            <person name="Lundell T."/>
            <person name="Martin R."/>
            <person name="McLaughlin D.J."/>
            <person name="Morgenstern I."/>
            <person name="Morin E."/>
            <person name="Murat C."/>
            <person name="Nagy L.G."/>
            <person name="Nolan M."/>
            <person name="Ohm R.A."/>
            <person name="Patyshakuliyeva A."/>
            <person name="Rokas A."/>
            <person name="Ruiz-Duenas F.J."/>
            <person name="Sabat G."/>
            <person name="Salamov A."/>
            <person name="Samejima M."/>
            <person name="Schmutz J."/>
            <person name="Slot J.C."/>
            <person name="St John F."/>
            <person name="Stenlid J."/>
            <person name="Sun H."/>
            <person name="Sun S."/>
            <person name="Syed K."/>
            <person name="Tsang A."/>
            <person name="Wiebenga A."/>
            <person name="Young D."/>
            <person name="Pisabarro A."/>
            <person name="Eastwood D.C."/>
            <person name="Martin F."/>
            <person name="Cullen D."/>
            <person name="Grigoriev I.V."/>
            <person name="Hibbett D.S."/>
        </authorList>
    </citation>
    <scope>NUCLEOTIDE SEQUENCE [LARGE SCALE GENOMIC DNA]</scope>
    <source>
        <strain evidence="3 4">MD-104</strain>
    </source>
</reference>
<evidence type="ECO:0000313" key="4">
    <source>
        <dbReference type="Proteomes" id="UP000218811"/>
    </source>
</evidence>
<evidence type="ECO:0000256" key="1">
    <source>
        <dbReference type="SAM" id="MobiDB-lite"/>
    </source>
</evidence>
<keyword evidence="4" id="KW-1185">Reference proteome</keyword>
<proteinExistence type="predicted"/>
<dbReference type="InterPro" id="IPR011009">
    <property type="entry name" value="Kinase-like_dom_sf"/>
</dbReference>
<dbReference type="GO" id="GO:0005524">
    <property type="term" value="F:ATP binding"/>
    <property type="evidence" value="ECO:0007669"/>
    <property type="project" value="InterPro"/>
</dbReference>
<dbReference type="OrthoDB" id="4062651at2759"/>
<organism evidence="3 4">
    <name type="scientific">Wolfiporia cocos (strain MD-104)</name>
    <name type="common">Brown rot fungus</name>
    <dbReference type="NCBI Taxonomy" id="742152"/>
    <lineage>
        <taxon>Eukaryota</taxon>
        <taxon>Fungi</taxon>
        <taxon>Dikarya</taxon>
        <taxon>Basidiomycota</taxon>
        <taxon>Agaricomycotina</taxon>
        <taxon>Agaricomycetes</taxon>
        <taxon>Polyporales</taxon>
        <taxon>Phaeolaceae</taxon>
        <taxon>Wolfiporia</taxon>
    </lineage>
</organism>
<gene>
    <name evidence="3" type="ORF">WOLCODRAFT_23380</name>
</gene>
<accession>A0A2H3J8A0</accession>
<dbReference type="SUPFAM" id="SSF56112">
    <property type="entry name" value="Protein kinase-like (PK-like)"/>
    <property type="match status" value="1"/>
</dbReference>
<dbReference type="AlphaFoldDB" id="A0A2H3J8A0"/>
<dbReference type="InterPro" id="IPR000719">
    <property type="entry name" value="Prot_kinase_dom"/>
</dbReference>
<dbReference type="EMBL" id="KB467942">
    <property type="protein sequence ID" value="PCH38446.1"/>
    <property type="molecule type" value="Genomic_DNA"/>
</dbReference>
<sequence length="478" mass="53469">MDVSYMTLWKPNEPLERSCAASTLADRVADRNLSALARELKFDETIAEITVDRGDASHQIVHVIVQTDLHPRERHIEEQDSGSRQRQERSEEINAGIDTAVAALMETRNSTLFHAKNRLPPSESARPVNYRNYQGGEAPLLDGRVGEGQTFRDTLAAPVELYCPAFSEFLTGLTDEPSQDVVKRIREMTLSQMLTYSMDRSITLGESAEDLIAKKPPPNETVALVIVEEDPELGSGDFDPTTKVSYSYERFWASVEYQHIFNASCCPSFLIARSGSWLCVLGAVWTTHVVVQRLTDFVWLGTSPRIDDSCRLNVARVTSSLRKAIVTLRRFYASFDTSAPPRGVLPCFLCPWIKSYYVGRLESDIDHSALPAAGPVQLYPRGPSEDDEEVEEVLDQVERALTVLHGAGLVYGDLHRPNVMVTDEGKVQLVDFDSAGKEGAVRYHPFISTSQRWPSGVKPYAMIKAEQDREMLNFLRAP</sequence>
<evidence type="ECO:0000313" key="3">
    <source>
        <dbReference type="EMBL" id="PCH38446.1"/>
    </source>
</evidence>